<proteinExistence type="predicted"/>
<evidence type="ECO:0000313" key="1">
    <source>
        <dbReference type="EMBL" id="PGG94917.1"/>
    </source>
</evidence>
<sequence length="45" mass="5097">MDLMRTQAGHSTESATKFKISSISQLSHFNAQLCHQFTIKTQETL</sequence>
<evidence type="ECO:0000313" key="2">
    <source>
        <dbReference type="Proteomes" id="UP000223968"/>
    </source>
</evidence>
<protein>
    <submittedName>
        <fullName evidence="1">Uncharacterized protein</fullName>
    </submittedName>
</protein>
<dbReference type="Proteomes" id="UP000223968">
    <property type="component" value="Unassembled WGS sequence"/>
</dbReference>
<keyword evidence="2" id="KW-1185">Reference proteome</keyword>
<accession>A0A2B7WEE4</accession>
<organism evidence="1 2">
    <name type="scientific">Helicocarpus griseus UAMH5409</name>
    <dbReference type="NCBI Taxonomy" id="1447875"/>
    <lineage>
        <taxon>Eukaryota</taxon>
        <taxon>Fungi</taxon>
        <taxon>Dikarya</taxon>
        <taxon>Ascomycota</taxon>
        <taxon>Pezizomycotina</taxon>
        <taxon>Eurotiomycetes</taxon>
        <taxon>Eurotiomycetidae</taxon>
        <taxon>Onygenales</taxon>
        <taxon>Ajellomycetaceae</taxon>
        <taxon>Helicocarpus</taxon>
    </lineage>
</organism>
<gene>
    <name evidence="1" type="ORF">AJ79_10362</name>
</gene>
<name>A0A2B7WEE4_9EURO</name>
<dbReference type="EMBL" id="PDNB01000528">
    <property type="protein sequence ID" value="PGG94917.1"/>
    <property type="molecule type" value="Genomic_DNA"/>
</dbReference>
<dbReference type="AlphaFoldDB" id="A0A2B7WEE4"/>
<reference evidence="1 2" key="1">
    <citation type="submission" date="2017-10" db="EMBL/GenBank/DDBJ databases">
        <title>Comparative genomics in systemic dimorphic fungi from Ajellomycetaceae.</title>
        <authorList>
            <person name="Munoz J.F."/>
            <person name="Mcewen J.G."/>
            <person name="Clay O.K."/>
            <person name="Cuomo C.A."/>
        </authorList>
    </citation>
    <scope>NUCLEOTIDE SEQUENCE [LARGE SCALE GENOMIC DNA]</scope>
    <source>
        <strain evidence="1 2">UAMH5409</strain>
    </source>
</reference>
<comment type="caution">
    <text evidence="1">The sequence shown here is derived from an EMBL/GenBank/DDBJ whole genome shotgun (WGS) entry which is preliminary data.</text>
</comment>